<reference evidence="1 2" key="1">
    <citation type="journal article" date="2012" name="PLoS Pathog.">
        <title>Diverse lifestyles and strategies of plant pathogenesis encoded in the genomes of eighteen Dothideomycetes fungi.</title>
        <authorList>
            <person name="Ohm R.A."/>
            <person name="Feau N."/>
            <person name="Henrissat B."/>
            <person name="Schoch C.L."/>
            <person name="Horwitz B.A."/>
            <person name="Barry K.W."/>
            <person name="Condon B.J."/>
            <person name="Copeland A.C."/>
            <person name="Dhillon B."/>
            <person name="Glaser F."/>
            <person name="Hesse C.N."/>
            <person name="Kosti I."/>
            <person name="LaButti K."/>
            <person name="Lindquist E.A."/>
            <person name="Lucas S."/>
            <person name="Salamov A.A."/>
            <person name="Bradshaw R.E."/>
            <person name="Ciuffetti L."/>
            <person name="Hamelin R.C."/>
            <person name="Kema G.H.J."/>
            <person name="Lawrence C."/>
            <person name="Scott J.A."/>
            <person name="Spatafora J.W."/>
            <person name="Turgeon B.G."/>
            <person name="de Wit P.J.G.M."/>
            <person name="Zhong S."/>
            <person name="Goodwin S.B."/>
            <person name="Grigoriev I.V."/>
        </authorList>
    </citation>
    <scope>NUCLEOTIDE SEQUENCE [LARGE SCALE GENOMIC DNA]</scope>
    <source>
        <strain evidence="1 2">CIRAD86</strain>
    </source>
</reference>
<sequence length="93" mass="9975">MNDCGRSSVVRLVSAMPITALGVLSIIPGSTAAEVQYGDKGAKSASIASHHRMRLPDLHKCRPAQSPACSVHDNPTLHLFDPFRRLLTGMPVL</sequence>
<organism evidence="1 2">
    <name type="scientific">Pseudocercospora fijiensis (strain CIRAD86)</name>
    <name type="common">Black leaf streak disease fungus</name>
    <name type="synonym">Mycosphaerella fijiensis</name>
    <dbReference type="NCBI Taxonomy" id="383855"/>
    <lineage>
        <taxon>Eukaryota</taxon>
        <taxon>Fungi</taxon>
        <taxon>Dikarya</taxon>
        <taxon>Ascomycota</taxon>
        <taxon>Pezizomycotina</taxon>
        <taxon>Dothideomycetes</taxon>
        <taxon>Dothideomycetidae</taxon>
        <taxon>Mycosphaerellales</taxon>
        <taxon>Mycosphaerellaceae</taxon>
        <taxon>Pseudocercospora</taxon>
    </lineage>
</organism>
<gene>
    <name evidence="1" type="ORF">MYCFIDRAFT_212351</name>
</gene>
<dbReference type="Proteomes" id="UP000016932">
    <property type="component" value="Unassembled WGS sequence"/>
</dbReference>
<dbReference type="GeneID" id="19337687"/>
<dbReference type="VEuPathDB" id="FungiDB:MYCFIDRAFT_212351"/>
<dbReference type="HOGENOM" id="CLU_2400634_0_0_1"/>
<evidence type="ECO:0000313" key="1">
    <source>
        <dbReference type="EMBL" id="EME78288.1"/>
    </source>
</evidence>
<dbReference type="EMBL" id="KB446563">
    <property type="protein sequence ID" value="EME78288.1"/>
    <property type="molecule type" value="Genomic_DNA"/>
</dbReference>
<accession>M3AMF1</accession>
<name>M3AMF1_PSEFD</name>
<dbReference type="RefSeq" id="XP_007930691.1">
    <property type="nucleotide sequence ID" value="XM_007932500.1"/>
</dbReference>
<keyword evidence="2" id="KW-1185">Reference proteome</keyword>
<evidence type="ECO:0000313" key="2">
    <source>
        <dbReference type="Proteomes" id="UP000016932"/>
    </source>
</evidence>
<proteinExistence type="predicted"/>
<dbReference type="AlphaFoldDB" id="M3AMF1"/>
<dbReference type="KEGG" id="pfj:MYCFIDRAFT_212351"/>
<protein>
    <submittedName>
        <fullName evidence="1">Uncharacterized protein</fullName>
    </submittedName>
</protein>